<name>A0A8X6W611_TRICX</name>
<protein>
    <submittedName>
        <fullName evidence="2">Uncharacterized protein</fullName>
    </submittedName>
</protein>
<keyword evidence="3" id="KW-1185">Reference proteome</keyword>
<gene>
    <name evidence="2" type="ORF">TNCV_4720541</name>
</gene>
<reference evidence="2" key="1">
    <citation type="submission" date="2020-08" db="EMBL/GenBank/DDBJ databases">
        <title>Multicomponent nature underlies the extraordinary mechanical properties of spider dragline silk.</title>
        <authorList>
            <person name="Kono N."/>
            <person name="Nakamura H."/>
            <person name="Mori M."/>
            <person name="Yoshida Y."/>
            <person name="Ohtoshi R."/>
            <person name="Malay A.D."/>
            <person name="Moran D.A.P."/>
            <person name="Tomita M."/>
            <person name="Numata K."/>
            <person name="Arakawa K."/>
        </authorList>
    </citation>
    <scope>NUCLEOTIDE SEQUENCE</scope>
</reference>
<dbReference type="Proteomes" id="UP000887159">
    <property type="component" value="Unassembled WGS sequence"/>
</dbReference>
<evidence type="ECO:0000313" key="3">
    <source>
        <dbReference type="Proteomes" id="UP000887159"/>
    </source>
</evidence>
<proteinExistence type="predicted"/>
<evidence type="ECO:0000313" key="2">
    <source>
        <dbReference type="EMBL" id="GFY28925.1"/>
    </source>
</evidence>
<feature type="region of interest" description="Disordered" evidence="1">
    <location>
        <begin position="45"/>
        <end position="76"/>
    </location>
</feature>
<comment type="caution">
    <text evidence="2">The sequence shown here is derived from an EMBL/GenBank/DDBJ whole genome shotgun (WGS) entry which is preliminary data.</text>
</comment>
<evidence type="ECO:0000256" key="1">
    <source>
        <dbReference type="SAM" id="MobiDB-lite"/>
    </source>
</evidence>
<accession>A0A8X6W611</accession>
<organism evidence="2 3">
    <name type="scientific">Trichonephila clavipes</name>
    <name type="common">Golden silk orbweaver</name>
    <name type="synonym">Nephila clavipes</name>
    <dbReference type="NCBI Taxonomy" id="2585209"/>
    <lineage>
        <taxon>Eukaryota</taxon>
        <taxon>Metazoa</taxon>
        <taxon>Ecdysozoa</taxon>
        <taxon>Arthropoda</taxon>
        <taxon>Chelicerata</taxon>
        <taxon>Arachnida</taxon>
        <taxon>Araneae</taxon>
        <taxon>Araneomorphae</taxon>
        <taxon>Entelegynae</taxon>
        <taxon>Araneoidea</taxon>
        <taxon>Nephilidae</taxon>
        <taxon>Trichonephila</taxon>
    </lineage>
</organism>
<sequence>MCSQRKQSNATLRSFDIHPTLSHLATTTWRSRGVKQRHMRFTMAASESKDDLCNSETRGKNEIPDEKANAGCAIPE</sequence>
<dbReference type="AlphaFoldDB" id="A0A8X6W611"/>
<feature type="compositionally biased region" description="Basic and acidic residues" evidence="1">
    <location>
        <begin position="47"/>
        <end position="68"/>
    </location>
</feature>
<dbReference type="EMBL" id="BMAU01021387">
    <property type="protein sequence ID" value="GFY28925.1"/>
    <property type="molecule type" value="Genomic_DNA"/>
</dbReference>